<name>A0A1I1FRZ9_RUMAL</name>
<sequence>MTGNCHVRCGTGENLEITSKGYLLSSFEMIATAMESKRLGLCTKSLFAVPNHLTEQIGDDFQKLYPGANILVATKKDFQKANRQQLFAKIATGNYDAVIIGHSQLGKIPVSRERQVMTIQSQIDDILRGIEELKKSEGSKFQIKAMERTRKSLQKQLDKLEKANQDDTLTFEQLGIDRLFVDEAHEFKNCAKRYA</sequence>
<dbReference type="Proteomes" id="UP000182192">
    <property type="component" value="Unassembled WGS sequence"/>
</dbReference>
<evidence type="ECO:0000256" key="1">
    <source>
        <dbReference type="SAM" id="Coils"/>
    </source>
</evidence>
<dbReference type="InterPro" id="IPR027417">
    <property type="entry name" value="P-loop_NTPase"/>
</dbReference>
<protein>
    <submittedName>
        <fullName evidence="2">Uncharacterized protein</fullName>
    </submittedName>
</protein>
<keyword evidence="1" id="KW-0175">Coiled coil</keyword>
<dbReference type="AlphaFoldDB" id="A0A1I1FRZ9"/>
<dbReference type="SUPFAM" id="SSF52540">
    <property type="entry name" value="P-loop containing nucleoside triphosphate hydrolases"/>
    <property type="match status" value="1"/>
</dbReference>
<feature type="coiled-coil region" evidence="1">
    <location>
        <begin position="143"/>
        <end position="170"/>
    </location>
</feature>
<accession>A0A1I1FRZ9</accession>
<proteinExistence type="predicted"/>
<evidence type="ECO:0000313" key="2">
    <source>
        <dbReference type="EMBL" id="SFC01812.1"/>
    </source>
</evidence>
<reference evidence="2 3" key="1">
    <citation type="submission" date="2016-10" db="EMBL/GenBank/DDBJ databases">
        <authorList>
            <person name="de Groot N.N."/>
        </authorList>
    </citation>
    <scope>NUCLEOTIDE SEQUENCE [LARGE SCALE GENOMIC DNA]</scope>
    <source>
        <strain evidence="2 3">AR67</strain>
    </source>
</reference>
<evidence type="ECO:0000313" key="3">
    <source>
        <dbReference type="Proteomes" id="UP000182192"/>
    </source>
</evidence>
<dbReference type="PANTHER" id="PTHR41313">
    <property type="entry name" value="ADENINE-SPECIFIC METHYLTRANSFERASE"/>
    <property type="match status" value="1"/>
</dbReference>
<dbReference type="EMBL" id="FOKQ01000006">
    <property type="protein sequence ID" value="SFC01812.1"/>
    <property type="molecule type" value="Genomic_DNA"/>
</dbReference>
<gene>
    <name evidence="2" type="ORF">SAMN02910406_00991</name>
</gene>
<organism evidence="2 3">
    <name type="scientific">Ruminococcus albus</name>
    <dbReference type="NCBI Taxonomy" id="1264"/>
    <lineage>
        <taxon>Bacteria</taxon>
        <taxon>Bacillati</taxon>
        <taxon>Bacillota</taxon>
        <taxon>Clostridia</taxon>
        <taxon>Eubacteriales</taxon>
        <taxon>Oscillospiraceae</taxon>
        <taxon>Ruminococcus</taxon>
    </lineage>
</organism>
<dbReference type="InterPro" id="IPR052933">
    <property type="entry name" value="DNA_Protect_Modify"/>
</dbReference>
<dbReference type="PANTHER" id="PTHR41313:SF1">
    <property type="entry name" value="DNA METHYLASE ADENINE-SPECIFIC DOMAIN-CONTAINING PROTEIN"/>
    <property type="match status" value="1"/>
</dbReference>